<protein>
    <submittedName>
        <fullName evidence="1">Uncharacterized protein</fullName>
    </submittedName>
</protein>
<dbReference type="AlphaFoldDB" id="A0AAI9U9Y9"/>
<gene>
    <name evidence="1" type="ORF">CCUS01_10815</name>
</gene>
<dbReference type="Proteomes" id="UP001239213">
    <property type="component" value="Unassembled WGS sequence"/>
</dbReference>
<proteinExistence type="predicted"/>
<name>A0AAI9U9Y9_9PEZI</name>
<evidence type="ECO:0000313" key="1">
    <source>
        <dbReference type="EMBL" id="KAK1452584.1"/>
    </source>
</evidence>
<comment type="caution">
    <text evidence="1">The sequence shown here is derived from an EMBL/GenBank/DDBJ whole genome shotgun (WGS) entry which is preliminary data.</text>
</comment>
<reference evidence="1" key="1">
    <citation type="submission" date="2016-11" db="EMBL/GenBank/DDBJ databases">
        <title>The genome sequence of Colletotrichum cuscutae.</title>
        <authorList>
            <person name="Baroncelli R."/>
        </authorList>
    </citation>
    <scope>NUCLEOTIDE SEQUENCE</scope>
    <source>
        <strain evidence="1">IMI 304802</strain>
    </source>
</reference>
<keyword evidence="2" id="KW-1185">Reference proteome</keyword>
<dbReference type="EMBL" id="MPDP01000296">
    <property type="protein sequence ID" value="KAK1452584.1"/>
    <property type="molecule type" value="Genomic_DNA"/>
</dbReference>
<evidence type="ECO:0000313" key="2">
    <source>
        <dbReference type="Proteomes" id="UP001239213"/>
    </source>
</evidence>
<accession>A0AAI9U9Y9</accession>
<feature type="non-terminal residue" evidence="1">
    <location>
        <position position="1"/>
    </location>
</feature>
<sequence>SGWLDITLFPAVPDFSIRYGGQVEDNTIPEGDGDARRLSSQFTAIFHCAHLKAILKSFTNTASSNMQSTANPHDPTRHSKITETRCIRLSERRHAVTTRALLADCSLSWPRLLHHSSTNLIKHEPNPVVSILLTAFVRPAFLKVKRF</sequence>
<organism evidence="1 2">
    <name type="scientific">Colletotrichum cuscutae</name>
    <dbReference type="NCBI Taxonomy" id="1209917"/>
    <lineage>
        <taxon>Eukaryota</taxon>
        <taxon>Fungi</taxon>
        <taxon>Dikarya</taxon>
        <taxon>Ascomycota</taxon>
        <taxon>Pezizomycotina</taxon>
        <taxon>Sordariomycetes</taxon>
        <taxon>Hypocreomycetidae</taxon>
        <taxon>Glomerellales</taxon>
        <taxon>Glomerellaceae</taxon>
        <taxon>Colletotrichum</taxon>
        <taxon>Colletotrichum acutatum species complex</taxon>
    </lineage>
</organism>